<evidence type="ECO:0000256" key="4">
    <source>
        <dbReference type="ARBA" id="ARBA00023136"/>
    </source>
</evidence>
<feature type="transmembrane region" description="Helical" evidence="6">
    <location>
        <begin position="214"/>
        <end position="234"/>
    </location>
</feature>
<feature type="transmembrane region" description="Helical" evidence="6">
    <location>
        <begin position="335"/>
        <end position="354"/>
    </location>
</feature>
<feature type="transmembrane region" description="Helical" evidence="6">
    <location>
        <begin position="125"/>
        <end position="143"/>
    </location>
</feature>
<dbReference type="InterPro" id="IPR011701">
    <property type="entry name" value="MFS"/>
</dbReference>
<feature type="transmembrane region" description="Helical" evidence="6">
    <location>
        <begin position="360"/>
        <end position="388"/>
    </location>
</feature>
<feature type="domain" description="Major facilitator superfamily (MFS) profile" evidence="7">
    <location>
        <begin position="59"/>
        <end position="450"/>
    </location>
</feature>
<comment type="subcellular location">
    <subcellularLocation>
        <location evidence="1">Cell membrane</location>
        <topology evidence="1">Multi-pass membrane protein</topology>
    </subcellularLocation>
</comment>
<keyword evidence="4 6" id="KW-0472">Membrane</keyword>
<protein>
    <submittedName>
        <fullName evidence="8">MFS family arabinose efflux permease</fullName>
    </submittedName>
</protein>
<dbReference type="SUPFAM" id="SSF103473">
    <property type="entry name" value="MFS general substrate transporter"/>
    <property type="match status" value="1"/>
</dbReference>
<evidence type="ECO:0000256" key="5">
    <source>
        <dbReference type="SAM" id="MobiDB-lite"/>
    </source>
</evidence>
<dbReference type="PROSITE" id="PS00217">
    <property type="entry name" value="SUGAR_TRANSPORT_2"/>
    <property type="match status" value="1"/>
</dbReference>
<feature type="transmembrane region" description="Helical" evidence="6">
    <location>
        <begin position="307"/>
        <end position="328"/>
    </location>
</feature>
<feature type="transmembrane region" description="Helical" evidence="6">
    <location>
        <begin position="400"/>
        <end position="419"/>
    </location>
</feature>
<dbReference type="PANTHER" id="PTHR23508:SF10">
    <property type="entry name" value="CARBOXYLIC ACID TRANSPORTER PROTEIN HOMOLOG"/>
    <property type="match status" value="1"/>
</dbReference>
<comment type="caution">
    <text evidence="8">The sequence shown here is derived from an EMBL/GenBank/DDBJ whole genome shotgun (WGS) entry which is preliminary data.</text>
</comment>
<dbReference type="Proteomes" id="UP000798951">
    <property type="component" value="Unassembled WGS sequence"/>
</dbReference>
<evidence type="ECO:0000256" key="3">
    <source>
        <dbReference type="ARBA" id="ARBA00022989"/>
    </source>
</evidence>
<feature type="transmembrane region" description="Helical" evidence="6">
    <location>
        <begin position="425"/>
        <end position="443"/>
    </location>
</feature>
<evidence type="ECO:0000256" key="6">
    <source>
        <dbReference type="SAM" id="Phobius"/>
    </source>
</evidence>
<dbReference type="Gene3D" id="1.20.1250.20">
    <property type="entry name" value="MFS general substrate transporter like domains"/>
    <property type="match status" value="1"/>
</dbReference>
<dbReference type="InterPro" id="IPR020846">
    <property type="entry name" value="MFS_dom"/>
</dbReference>
<feature type="region of interest" description="Disordered" evidence="5">
    <location>
        <begin position="1"/>
        <end position="40"/>
    </location>
</feature>
<feature type="transmembrane region" description="Helical" evidence="6">
    <location>
        <begin position="181"/>
        <end position="208"/>
    </location>
</feature>
<organism evidence="8 9">
    <name type="scientific">Nocardia caishijiensis</name>
    <dbReference type="NCBI Taxonomy" id="184756"/>
    <lineage>
        <taxon>Bacteria</taxon>
        <taxon>Bacillati</taxon>
        <taxon>Actinomycetota</taxon>
        <taxon>Actinomycetes</taxon>
        <taxon>Mycobacteriales</taxon>
        <taxon>Nocardiaceae</taxon>
        <taxon>Nocardia</taxon>
    </lineage>
</organism>
<dbReference type="Pfam" id="PF07690">
    <property type="entry name" value="MFS_1"/>
    <property type="match status" value="1"/>
</dbReference>
<evidence type="ECO:0000313" key="9">
    <source>
        <dbReference type="Proteomes" id="UP000798951"/>
    </source>
</evidence>
<evidence type="ECO:0000256" key="2">
    <source>
        <dbReference type="ARBA" id="ARBA00022692"/>
    </source>
</evidence>
<evidence type="ECO:0000313" key="8">
    <source>
        <dbReference type="EMBL" id="KAF0846586.1"/>
    </source>
</evidence>
<feature type="transmembrane region" description="Helical" evidence="6">
    <location>
        <begin position="149"/>
        <end position="169"/>
    </location>
</feature>
<dbReference type="PROSITE" id="PS50850">
    <property type="entry name" value="MFS"/>
    <property type="match status" value="1"/>
</dbReference>
<feature type="transmembrane region" description="Helical" evidence="6">
    <location>
        <begin position="59"/>
        <end position="84"/>
    </location>
</feature>
<dbReference type="PROSITE" id="PS00216">
    <property type="entry name" value="SUGAR_TRANSPORT_1"/>
    <property type="match status" value="1"/>
</dbReference>
<proteinExistence type="predicted"/>
<feature type="transmembrane region" description="Helical" evidence="6">
    <location>
        <begin position="270"/>
        <end position="287"/>
    </location>
</feature>
<evidence type="ECO:0000256" key="1">
    <source>
        <dbReference type="ARBA" id="ARBA00004651"/>
    </source>
</evidence>
<accession>A0ABQ6YM86</accession>
<dbReference type="InterPro" id="IPR005829">
    <property type="entry name" value="Sugar_transporter_CS"/>
</dbReference>
<keyword evidence="2 6" id="KW-0812">Transmembrane</keyword>
<feature type="compositionally biased region" description="Basic and acidic residues" evidence="5">
    <location>
        <begin position="21"/>
        <end position="39"/>
    </location>
</feature>
<name>A0ABQ6YM86_9NOCA</name>
<keyword evidence="9" id="KW-1185">Reference proteome</keyword>
<sequence>MAPVPPFRTATPPTPVAGPDSPRRRPEEQRSFAQNKRDPMNSQKSWVATIGMRPNQIAVVLFCAFLNMLDGYDVLVMGFAMPYLPEGFASNAQKGYLVSAALAGMAVGAIGLARFADVYGRRKVLLIGLAVNTIGLATSALSTNFETLLLTRFVTGIAIGTISVVIIVLGQESAPANRRSIALGVVMIGYPLGTMLAGFAGAGLLTWVGGAWQGMFWIGAAFGAVSLVVTAVFLRESDEFLQRKATGEPTRHGATIAETRLLGQTLRTRTILLAGGYSMLTAAYYFVGTWTPQLIKNASGDAGSGAMAGIMIGLGAVIGGTLFGAVGLKFAGARIAAVTSLVAAVAIAVFAVTLRGPIALTMAAVLGAAVFAALTGYTATSTAVYPVLARAKGYGVMMGVGRAGAILSPIVAGYASSVLTPRSMYLAVIVPLTIAALVALVLMRVRPPSEPEPATQTSRAAVAD</sequence>
<gene>
    <name evidence="8" type="ORF">FNL39_1047</name>
</gene>
<feature type="compositionally biased region" description="Pro residues" evidence="5">
    <location>
        <begin position="1"/>
        <end position="16"/>
    </location>
</feature>
<feature type="transmembrane region" description="Helical" evidence="6">
    <location>
        <begin position="96"/>
        <end position="113"/>
    </location>
</feature>
<reference evidence="8 9" key="1">
    <citation type="submission" date="2019-07" db="EMBL/GenBank/DDBJ databases">
        <title>Genomic Encyclopedia of Type Strains, Phase IV (KMG-IV): sequencing the most valuable type-strain genomes for metagenomic binning, comparative biology and taxonomic classification.</title>
        <authorList>
            <person name="Goeker M."/>
        </authorList>
    </citation>
    <scope>NUCLEOTIDE SEQUENCE [LARGE SCALE GENOMIC DNA]</scope>
    <source>
        <strain evidence="8 9">DSM 44831</strain>
    </source>
</reference>
<dbReference type="PANTHER" id="PTHR23508">
    <property type="entry name" value="CARBOXYLIC ACID TRANSPORTER PROTEIN HOMOLOG"/>
    <property type="match status" value="1"/>
</dbReference>
<evidence type="ECO:0000259" key="7">
    <source>
        <dbReference type="PROSITE" id="PS50850"/>
    </source>
</evidence>
<dbReference type="EMBL" id="VMSD01000004">
    <property type="protein sequence ID" value="KAF0846586.1"/>
    <property type="molecule type" value="Genomic_DNA"/>
</dbReference>
<dbReference type="InterPro" id="IPR036259">
    <property type="entry name" value="MFS_trans_sf"/>
</dbReference>
<keyword evidence="3 6" id="KW-1133">Transmembrane helix</keyword>